<evidence type="ECO:0000256" key="1">
    <source>
        <dbReference type="ARBA" id="ARBA00004430"/>
    </source>
</evidence>
<protein>
    <submittedName>
        <fullName evidence="4">Coiled-coil domain-containing protein lobo</fullName>
    </submittedName>
</protein>
<dbReference type="Pfam" id="PF00560">
    <property type="entry name" value="LRR_1"/>
    <property type="match status" value="1"/>
</dbReference>
<organism evidence="4 5">
    <name type="scientific">Tetrabaena socialis</name>
    <dbReference type="NCBI Taxonomy" id="47790"/>
    <lineage>
        <taxon>Eukaryota</taxon>
        <taxon>Viridiplantae</taxon>
        <taxon>Chlorophyta</taxon>
        <taxon>core chlorophytes</taxon>
        <taxon>Chlorophyceae</taxon>
        <taxon>CS clade</taxon>
        <taxon>Chlamydomonadales</taxon>
        <taxon>Tetrabaenaceae</taxon>
        <taxon>Tetrabaena</taxon>
    </lineage>
</organism>
<evidence type="ECO:0000256" key="3">
    <source>
        <dbReference type="ARBA" id="ARBA00022737"/>
    </source>
</evidence>
<dbReference type="SUPFAM" id="SSF52058">
    <property type="entry name" value="L domain-like"/>
    <property type="match status" value="1"/>
</dbReference>
<evidence type="ECO:0000256" key="2">
    <source>
        <dbReference type="ARBA" id="ARBA00022614"/>
    </source>
</evidence>
<dbReference type="PANTHER" id="PTHR48051">
    <property type="match status" value="1"/>
</dbReference>
<keyword evidence="2" id="KW-0433">Leucine-rich repeat</keyword>
<dbReference type="Proteomes" id="UP000236333">
    <property type="component" value="Unassembled WGS sequence"/>
</dbReference>
<dbReference type="InterPro" id="IPR032675">
    <property type="entry name" value="LRR_dom_sf"/>
</dbReference>
<comment type="caution">
    <text evidence="4">The sequence shown here is derived from an EMBL/GenBank/DDBJ whole genome shotgun (WGS) entry which is preliminary data.</text>
</comment>
<evidence type="ECO:0000313" key="4">
    <source>
        <dbReference type="EMBL" id="PNH01786.1"/>
    </source>
</evidence>
<dbReference type="OrthoDB" id="10251809at2759"/>
<dbReference type="InterPro" id="IPR001611">
    <property type="entry name" value="Leu-rich_rpt"/>
</dbReference>
<name>A0A2J7ZNE7_9CHLO</name>
<keyword evidence="3" id="KW-0677">Repeat</keyword>
<sequence>MMMRSIPYLPPPPFPQHIHTRAHARAAGPACARERPADPAPVGHTAEYAHAARVAGRELDVSGNEITILPDSLASLPKLEVIQVENNRLELLPDNLGELPSVIKMDLSTNNLRYLPASMGLFKKIQRIDVGNNLLTKVGGA</sequence>
<keyword evidence="5" id="KW-1185">Reference proteome</keyword>
<gene>
    <name evidence="4" type="ORF">TSOC_012281</name>
</gene>
<feature type="non-terminal residue" evidence="4">
    <location>
        <position position="141"/>
    </location>
</feature>
<accession>A0A2J7ZNE7</accession>
<dbReference type="EMBL" id="PGGS01000793">
    <property type="protein sequence ID" value="PNH01786.1"/>
    <property type="molecule type" value="Genomic_DNA"/>
</dbReference>
<comment type="subcellular location">
    <subcellularLocation>
        <location evidence="1">Cytoplasm</location>
        <location evidence="1">Cytoskeleton</location>
        <location evidence="1">Cilium axoneme</location>
    </subcellularLocation>
</comment>
<reference evidence="4 5" key="1">
    <citation type="journal article" date="2017" name="Mol. Biol. Evol.">
        <title>The 4-celled Tetrabaena socialis nuclear genome reveals the essential components for genetic control of cell number at the origin of multicellularity in the volvocine lineage.</title>
        <authorList>
            <person name="Featherston J."/>
            <person name="Arakaki Y."/>
            <person name="Hanschen E.R."/>
            <person name="Ferris P.J."/>
            <person name="Michod R.E."/>
            <person name="Olson B.J.S.C."/>
            <person name="Nozaki H."/>
            <person name="Durand P.M."/>
        </authorList>
    </citation>
    <scope>NUCLEOTIDE SEQUENCE [LARGE SCALE GENOMIC DNA]</scope>
    <source>
        <strain evidence="4 5">NIES-571</strain>
    </source>
</reference>
<dbReference type="AlphaFoldDB" id="A0A2J7ZNE7"/>
<evidence type="ECO:0000313" key="5">
    <source>
        <dbReference type="Proteomes" id="UP000236333"/>
    </source>
</evidence>
<proteinExistence type="predicted"/>
<dbReference type="PANTHER" id="PTHR48051:SF1">
    <property type="entry name" value="RAS SUPPRESSOR PROTEIN 1"/>
    <property type="match status" value="1"/>
</dbReference>
<dbReference type="Gene3D" id="3.80.10.10">
    <property type="entry name" value="Ribonuclease Inhibitor"/>
    <property type="match status" value="1"/>
</dbReference>
<dbReference type="InterPro" id="IPR050216">
    <property type="entry name" value="LRR_domain-containing"/>
</dbReference>
<dbReference type="GO" id="GO:0005930">
    <property type="term" value="C:axoneme"/>
    <property type="evidence" value="ECO:0007669"/>
    <property type="project" value="UniProtKB-SubCell"/>
</dbReference>